<sequence length="117" mass="13622">MIFLLTTVCLVNADPVNMDNPRFKSIRGQTGQAHAFCNLIMDNSHCEQFVGRTEVSILTRQHYRSFGRDQTTSNSFFLCDAQFSRERPGRRAVKRPVLHIYTIFTHCAKEPRRRLFV</sequence>
<reference evidence="1" key="1">
    <citation type="submission" date="2019-12" db="EMBL/GenBank/DDBJ databases">
        <title>An insight into the sialome of adult female Ixodes ricinus ticks feeding for 6 days.</title>
        <authorList>
            <person name="Perner J."/>
            <person name="Ribeiro J.M.C."/>
        </authorList>
    </citation>
    <scope>NUCLEOTIDE SEQUENCE</scope>
    <source>
        <strain evidence="1">Semi-engorged</strain>
        <tissue evidence="1">Salivary glands</tissue>
    </source>
</reference>
<proteinExistence type="predicted"/>
<evidence type="ECO:0000313" key="1">
    <source>
        <dbReference type="EMBL" id="MXU90737.1"/>
    </source>
</evidence>
<organism evidence="1">
    <name type="scientific">Ixodes ricinus</name>
    <name type="common">Common tick</name>
    <name type="synonym">Acarus ricinus</name>
    <dbReference type="NCBI Taxonomy" id="34613"/>
    <lineage>
        <taxon>Eukaryota</taxon>
        <taxon>Metazoa</taxon>
        <taxon>Ecdysozoa</taxon>
        <taxon>Arthropoda</taxon>
        <taxon>Chelicerata</taxon>
        <taxon>Arachnida</taxon>
        <taxon>Acari</taxon>
        <taxon>Parasitiformes</taxon>
        <taxon>Ixodida</taxon>
        <taxon>Ixodoidea</taxon>
        <taxon>Ixodidae</taxon>
        <taxon>Ixodinae</taxon>
        <taxon>Ixodes</taxon>
    </lineage>
</organism>
<accession>A0A6B0ULT8</accession>
<protein>
    <submittedName>
        <fullName evidence="1">Putative secreted protein</fullName>
    </submittedName>
</protein>
<dbReference type="EMBL" id="GIFC01008654">
    <property type="protein sequence ID" value="MXU90737.1"/>
    <property type="molecule type" value="Transcribed_RNA"/>
</dbReference>
<name>A0A6B0ULT8_IXORI</name>
<dbReference type="AlphaFoldDB" id="A0A6B0ULT8"/>